<evidence type="ECO:0000313" key="3">
    <source>
        <dbReference type="Proteomes" id="UP000006790"/>
    </source>
</evidence>
<evidence type="ECO:0000256" key="1">
    <source>
        <dbReference type="SAM" id="MobiDB-lite"/>
    </source>
</evidence>
<keyword evidence="3" id="KW-1185">Reference proteome</keyword>
<dbReference type="OrthoDB" id="3973067at2759"/>
<dbReference type="OMA" id="WYKKPAV"/>
<dbReference type="KEGG" id="erc:Ecym_5060"/>
<feature type="compositionally biased region" description="Basic and acidic residues" evidence="1">
    <location>
        <begin position="428"/>
        <end position="439"/>
    </location>
</feature>
<dbReference type="RefSeq" id="XP_003646667.1">
    <property type="nucleotide sequence ID" value="XM_003646619.1"/>
</dbReference>
<dbReference type="GO" id="GO:0008157">
    <property type="term" value="F:protein phosphatase 1 binding"/>
    <property type="evidence" value="ECO:0007669"/>
    <property type="project" value="InterPro"/>
</dbReference>
<dbReference type="GO" id="GO:0019888">
    <property type="term" value="F:protein phosphatase regulator activity"/>
    <property type="evidence" value="ECO:0007669"/>
    <property type="project" value="InterPro"/>
</dbReference>
<feature type="region of interest" description="Disordered" evidence="1">
    <location>
        <begin position="428"/>
        <end position="474"/>
    </location>
</feature>
<dbReference type="AlphaFoldDB" id="I6NCQ8"/>
<dbReference type="HOGENOM" id="CLU_021324_0_0_1"/>
<dbReference type="eggNOG" id="ENOG502QRIU">
    <property type="taxonomic scope" value="Eukaryota"/>
</dbReference>
<accession>I6NCQ8</accession>
<dbReference type="PRINTS" id="PR02082">
    <property type="entry name" value="GLC7IP4"/>
</dbReference>
<feature type="compositionally biased region" description="Polar residues" evidence="1">
    <location>
        <begin position="460"/>
        <end position="474"/>
    </location>
</feature>
<dbReference type="Proteomes" id="UP000006790">
    <property type="component" value="Chromosome 5"/>
</dbReference>
<feature type="region of interest" description="Disordered" evidence="1">
    <location>
        <begin position="693"/>
        <end position="713"/>
    </location>
</feature>
<feature type="compositionally biased region" description="Polar residues" evidence="1">
    <location>
        <begin position="533"/>
        <end position="558"/>
    </location>
</feature>
<dbReference type="GeneID" id="11470296"/>
<feature type="region of interest" description="Disordered" evidence="1">
    <location>
        <begin position="749"/>
        <end position="776"/>
    </location>
</feature>
<feature type="compositionally biased region" description="Basic and acidic residues" evidence="1">
    <location>
        <begin position="518"/>
        <end position="529"/>
    </location>
</feature>
<feature type="compositionally biased region" description="Polar residues" evidence="1">
    <location>
        <begin position="493"/>
        <end position="516"/>
    </location>
</feature>
<dbReference type="InParanoid" id="I6NCQ8"/>
<dbReference type="EMBL" id="CP002501">
    <property type="protein sequence ID" value="AET39850.1"/>
    <property type="molecule type" value="Genomic_DNA"/>
</dbReference>
<dbReference type="InterPro" id="IPR026241">
    <property type="entry name" value="GIP4"/>
</dbReference>
<evidence type="ECO:0008006" key="4">
    <source>
        <dbReference type="Google" id="ProtNLM"/>
    </source>
</evidence>
<sequence length="788" mass="90277">MFAKAAASATGPYLKGMLALDSFDTRFILYENALIRLRDLIRVLKQLEISAAKSTPNRTVTPMMNYVLALCRGPLFNVSPVLKRRLELLLEFKLVRLSEVNPVPNTVPVDLELTWPEIDTDLKDFKNKVYDCHLQSKILNCLLKVTQNSINIYSKKYKHILMERNATKPPEPNENLIELNMESIKEFMYPVETTLGLEFAILMTNPEVDTSDRSFQKLTIQVLEKFKDFVDSKMFPAIRNYAQELQRFTKIRVGKCSQTLSSLTYPEFTLHRIFAMLLRIKYLLDICQEFIRQAYIPLRSYFFEPKSQLLTNNLYVFQKLLKKLDGLSSSKMVFSAGVNERLSAYFRLGSVYRPQASQIVDLYKEDVQNAMSNLTEAFSILDGFCKSWKFIFLNNQHKIIDGIDDENELSKMLEEKLTVDRLDYLEHEKKKEKTQREQKSGTSNTQQGLITRKTPLKLSRSGSNHILLSNQSPNIMNRDASQKAANLLDPDSLSASRTVSSRKPPSPTNVKSTVSSLPDKKVAASESLRKRSLSLQLVPTPPVNSQTDQRSNSLQSDSILNQKMLQNSIKTAMSRYKQKPHLAQNPSIKTNKIGFLRRSMSQSPIRSPVHSLKRNDSENESLSIAALSLDEVSRTKSPNGTSNRTPSHLNLDRFSREDRCTKKDKNNFASEEAVYYPLPPVSDRTREGEPFKKVRFTGVPPPNPAEDPKPKRRGWYKKPAVLHYPTPPTHSMQKNKFKQEGFVFRTSLREQEHEQTGRRLSSFMDHAKEPNTSNGLKFASKIRDKLIR</sequence>
<feature type="region of interest" description="Disordered" evidence="1">
    <location>
        <begin position="492"/>
        <end position="558"/>
    </location>
</feature>
<gene>
    <name evidence="2" type="ordered locus">Ecym_5060</name>
</gene>
<reference evidence="2 3" key="1">
    <citation type="journal article" date="2011" name="G3 (Bethesda)">
        <title>Genome evolution in the Eremothecium clade of the Saccharomyces complex revealed by comparative genomics.</title>
        <authorList>
            <person name="Wendland J."/>
            <person name="Walther A."/>
        </authorList>
    </citation>
    <scope>NUCLEOTIDE SEQUENCE [LARGE SCALE GENOMIC DNA]</scope>
    <source>
        <strain evidence="3">CBS 270.75 / DBVPG 7215 / KCTC 17166 / NRRL Y-17582</strain>
    </source>
</reference>
<proteinExistence type="predicted"/>
<protein>
    <recommendedName>
        <fullName evidence="4">GLC7-interacting protein 4</fullName>
    </recommendedName>
</protein>
<feature type="compositionally biased region" description="Polar residues" evidence="1">
    <location>
        <begin position="635"/>
        <end position="648"/>
    </location>
</feature>
<name>I6NCQ8_ERECY</name>
<feature type="region of interest" description="Disordered" evidence="1">
    <location>
        <begin position="629"/>
        <end position="658"/>
    </location>
</feature>
<evidence type="ECO:0000313" key="2">
    <source>
        <dbReference type="EMBL" id="AET39850.1"/>
    </source>
</evidence>
<dbReference type="GO" id="GO:0005737">
    <property type="term" value="C:cytoplasm"/>
    <property type="evidence" value="ECO:0007669"/>
    <property type="project" value="InterPro"/>
</dbReference>
<organism evidence="2 3">
    <name type="scientific">Eremothecium cymbalariae (strain CBS 270.75 / DBVPG 7215 / KCTC 17166 / NRRL Y-17582)</name>
    <name type="common">Yeast</name>
    <dbReference type="NCBI Taxonomy" id="931890"/>
    <lineage>
        <taxon>Eukaryota</taxon>
        <taxon>Fungi</taxon>
        <taxon>Dikarya</taxon>
        <taxon>Ascomycota</taxon>
        <taxon>Saccharomycotina</taxon>
        <taxon>Saccharomycetes</taxon>
        <taxon>Saccharomycetales</taxon>
        <taxon>Saccharomycetaceae</taxon>
        <taxon>Eremothecium</taxon>
    </lineage>
</organism>
<dbReference type="FunCoup" id="I6NCQ8">
    <property type="interactions" value="101"/>
</dbReference>
<feature type="compositionally biased region" description="Polar residues" evidence="1">
    <location>
        <begin position="440"/>
        <end position="449"/>
    </location>
</feature>